<evidence type="ECO:0000313" key="3">
    <source>
        <dbReference type="EMBL" id="MBP3965729.1"/>
    </source>
</evidence>
<dbReference type="InterPro" id="IPR029068">
    <property type="entry name" value="Glyas_Bleomycin-R_OHBP_Dase"/>
</dbReference>
<proteinExistence type="predicted"/>
<dbReference type="EMBL" id="JAGKSP010000012">
    <property type="protein sequence ID" value="MBP3965729.1"/>
    <property type="molecule type" value="Genomic_DNA"/>
</dbReference>
<reference evidence="3 4" key="1">
    <citation type="submission" date="2021-04" db="EMBL/GenBank/DDBJ databases">
        <title>Paenibacillus sp. DLE-14 whole genome sequence.</title>
        <authorList>
            <person name="Ham Y.J."/>
        </authorList>
    </citation>
    <scope>NUCLEOTIDE SEQUENCE [LARGE SCALE GENOMIC DNA]</scope>
    <source>
        <strain evidence="3 4">DLE-14</strain>
    </source>
</reference>
<keyword evidence="1" id="KW-0479">Metal-binding</keyword>
<evidence type="ECO:0000256" key="1">
    <source>
        <dbReference type="ARBA" id="ARBA00022723"/>
    </source>
</evidence>
<gene>
    <name evidence="3" type="ORF">I8J30_23710</name>
</gene>
<accession>A0ABS5CIM9</accession>
<dbReference type="InterPro" id="IPR037523">
    <property type="entry name" value="VOC_core"/>
</dbReference>
<dbReference type="SUPFAM" id="SSF54593">
    <property type="entry name" value="Glyoxalase/Bleomycin resistance protein/Dihydroxybiphenyl dioxygenase"/>
    <property type="match status" value="1"/>
</dbReference>
<dbReference type="PANTHER" id="PTHR43048">
    <property type="entry name" value="METHYLMALONYL-COA EPIMERASE"/>
    <property type="match status" value="1"/>
</dbReference>
<dbReference type="CDD" id="cd06587">
    <property type="entry name" value="VOC"/>
    <property type="match status" value="1"/>
</dbReference>
<dbReference type="InterPro" id="IPR004360">
    <property type="entry name" value="Glyas_Fos-R_dOase_dom"/>
</dbReference>
<organism evidence="3 4">
    <name type="scientific">Paenibacillus lignilyticus</name>
    <dbReference type="NCBI Taxonomy" id="1172615"/>
    <lineage>
        <taxon>Bacteria</taxon>
        <taxon>Bacillati</taxon>
        <taxon>Bacillota</taxon>
        <taxon>Bacilli</taxon>
        <taxon>Bacillales</taxon>
        <taxon>Paenibacillaceae</taxon>
        <taxon>Paenibacillus</taxon>
    </lineage>
</organism>
<dbReference type="PROSITE" id="PS51819">
    <property type="entry name" value="VOC"/>
    <property type="match status" value="1"/>
</dbReference>
<dbReference type="InterPro" id="IPR051785">
    <property type="entry name" value="MMCE/EMCE_epimerase"/>
</dbReference>
<name>A0ABS5CIM9_9BACL</name>
<keyword evidence="4" id="KW-1185">Reference proteome</keyword>
<protein>
    <submittedName>
        <fullName evidence="3">VOC family protein</fullName>
    </submittedName>
</protein>
<dbReference type="RefSeq" id="WP_210662367.1">
    <property type="nucleotide sequence ID" value="NZ_JAGKSP010000012.1"/>
</dbReference>
<dbReference type="Proteomes" id="UP000673394">
    <property type="component" value="Unassembled WGS sequence"/>
</dbReference>
<dbReference type="PANTHER" id="PTHR43048:SF3">
    <property type="entry name" value="METHYLMALONYL-COA EPIMERASE, MITOCHONDRIAL"/>
    <property type="match status" value="1"/>
</dbReference>
<comment type="caution">
    <text evidence="3">The sequence shown here is derived from an EMBL/GenBank/DDBJ whole genome shotgun (WGS) entry which is preliminary data.</text>
</comment>
<dbReference type="Gene3D" id="3.10.180.10">
    <property type="entry name" value="2,3-Dihydroxybiphenyl 1,2-Dioxygenase, domain 1"/>
    <property type="match status" value="1"/>
</dbReference>
<feature type="domain" description="VOC" evidence="2">
    <location>
        <begin position="5"/>
        <end position="127"/>
    </location>
</feature>
<evidence type="ECO:0000313" key="4">
    <source>
        <dbReference type="Proteomes" id="UP000673394"/>
    </source>
</evidence>
<dbReference type="Pfam" id="PF00903">
    <property type="entry name" value="Glyoxalase"/>
    <property type="match status" value="1"/>
</dbReference>
<evidence type="ECO:0000259" key="2">
    <source>
        <dbReference type="PROSITE" id="PS51819"/>
    </source>
</evidence>
<sequence>MAVRKLEHVGIMVSDLEKSIAFYTEIVGLKYLYTLKHSNNVIRLAFLSGTDGGESEVELIEGYDGQLAEEGRTHHVAFTVDDVDAEFKRITDLGVPLKDTEITMLPNGARYFFFYGPDGEFLEMFQPAAQPQG</sequence>